<feature type="compositionally biased region" description="Basic and acidic residues" evidence="1">
    <location>
        <begin position="569"/>
        <end position="583"/>
    </location>
</feature>
<evidence type="ECO:0000313" key="3">
    <source>
        <dbReference type="Proteomes" id="UP000195402"/>
    </source>
</evidence>
<evidence type="ECO:0000313" key="2">
    <source>
        <dbReference type="EMBL" id="OVA20821.1"/>
    </source>
</evidence>
<name>A0A200RDQ3_MACCD</name>
<dbReference type="GO" id="GO:0004309">
    <property type="term" value="F:exopolyphosphatase activity"/>
    <property type="evidence" value="ECO:0007669"/>
    <property type="project" value="TreeGrafter"/>
</dbReference>
<proteinExistence type="predicted"/>
<organism evidence="2 3">
    <name type="scientific">Macleaya cordata</name>
    <name type="common">Five-seeded plume-poppy</name>
    <name type="synonym">Bocconia cordata</name>
    <dbReference type="NCBI Taxonomy" id="56857"/>
    <lineage>
        <taxon>Eukaryota</taxon>
        <taxon>Viridiplantae</taxon>
        <taxon>Streptophyta</taxon>
        <taxon>Embryophyta</taxon>
        <taxon>Tracheophyta</taxon>
        <taxon>Spermatophyta</taxon>
        <taxon>Magnoliopsida</taxon>
        <taxon>Ranunculales</taxon>
        <taxon>Papaveraceae</taxon>
        <taxon>Papaveroideae</taxon>
        <taxon>Macleaya</taxon>
    </lineage>
</organism>
<feature type="compositionally biased region" description="Low complexity" evidence="1">
    <location>
        <begin position="161"/>
        <end position="173"/>
    </location>
</feature>
<keyword evidence="3" id="KW-1185">Reference proteome</keyword>
<accession>A0A200RDQ3</accession>
<dbReference type="EMBL" id="MVGT01000057">
    <property type="protein sequence ID" value="OVA20821.1"/>
    <property type="molecule type" value="Genomic_DNA"/>
</dbReference>
<feature type="region of interest" description="Disordered" evidence="1">
    <location>
        <begin position="49"/>
        <end position="80"/>
    </location>
</feature>
<dbReference type="FunFam" id="3.90.1640.10:FF:000010">
    <property type="entry name" value="Uncharacterized protein"/>
    <property type="match status" value="1"/>
</dbReference>
<evidence type="ECO:0008006" key="4">
    <source>
        <dbReference type="Google" id="ProtNLM"/>
    </source>
</evidence>
<evidence type="ECO:0000256" key="1">
    <source>
        <dbReference type="SAM" id="MobiDB-lite"/>
    </source>
</evidence>
<dbReference type="InterPro" id="IPR038763">
    <property type="entry name" value="DHH_sf"/>
</dbReference>
<dbReference type="OMA" id="SKMTQEW"/>
<dbReference type="Gene3D" id="3.90.1640.10">
    <property type="entry name" value="inorganic pyrophosphatase (n-terminal core)"/>
    <property type="match status" value="2"/>
</dbReference>
<dbReference type="STRING" id="56857.A0A200RDQ3"/>
<feature type="region of interest" description="Disordered" evidence="1">
    <location>
        <begin position="565"/>
        <end position="626"/>
    </location>
</feature>
<dbReference type="AlphaFoldDB" id="A0A200RDQ3"/>
<gene>
    <name evidence="2" type="ORF">BVC80_887g114</name>
</gene>
<dbReference type="InParanoid" id="A0A200RDQ3"/>
<comment type="caution">
    <text evidence="2">The sequence shown here is derived from an EMBL/GenBank/DDBJ whole genome shotgun (WGS) entry which is preliminary data.</text>
</comment>
<feature type="compositionally biased region" description="Low complexity" evidence="1">
    <location>
        <begin position="68"/>
        <end position="78"/>
    </location>
</feature>
<dbReference type="PANTHER" id="PTHR12112">
    <property type="entry name" value="BNIP - RELATED"/>
    <property type="match status" value="1"/>
</dbReference>
<sequence length="643" mass="71196">MMENRKPISRPPDEPVPDVADLLDGWFFGSVNRDNSNNNNKAAYNVKTTGGFMEDDDVDDDDDGVLGSSKNSSSNNNSRLTQEWLHEAKLLVASSPARNFDSPSRLVGSPKFASTGSKDQLDRRDPLSRSARRHRAVESFSGEILSKSARHSRNKSETLESSKPPAEASPASAVHQWFSNIFNPQPHPDPKQHQQQQQNHHHHHHHHQDSSDSDQPDSIPAKPPRQPIIRKSRFRDNSAPTEPQSTKPVLSRRTFKNPADSAAPDNLLLSPPKNLTESALRRSISSSTCSLSENQLLLSPPRNLVESTHRRSISSSTCSLDKVSLRPDSNGNSKVVVGDDGARDLNVFLKEQRSKIGRISNGEINAKARFVLSGSSNSTSSMVAAICYAWLLENTIKNSKEEKDVSSVVVAPVMNMKRRRMWKQRQVAWLFHHVGIDASSLLFSDEVDLESLMMTKQLSMLVIGQDVLKTNGEVGSQCTILTDNYCEDAYDLLQTPILKKLLLAGIMLDTQNLNSTANFCTNRDAEAVQLLLVGSSPNYRNALFEQLMQDQRDGSFLEALRYNYGKPPSKSDDENGETVEHRVSVKATTTPTLNKNPNDAKSVKTNTVSPKKAPAPLTPAQAPEASRGKNKFFLAKWFGFGSK</sequence>
<feature type="region of interest" description="Disordered" evidence="1">
    <location>
        <begin position="95"/>
        <end position="272"/>
    </location>
</feature>
<feature type="compositionally biased region" description="Polar residues" evidence="1">
    <location>
        <begin position="238"/>
        <end position="248"/>
    </location>
</feature>
<dbReference type="Proteomes" id="UP000195402">
    <property type="component" value="Unassembled WGS sequence"/>
</dbReference>
<protein>
    <recommendedName>
        <fullName evidence="4">Exopolyphosphatase</fullName>
    </recommendedName>
</protein>
<dbReference type="OrthoDB" id="374045at2759"/>
<dbReference type="GO" id="GO:0005737">
    <property type="term" value="C:cytoplasm"/>
    <property type="evidence" value="ECO:0007669"/>
    <property type="project" value="TreeGrafter"/>
</dbReference>
<feature type="compositionally biased region" description="Acidic residues" evidence="1">
    <location>
        <begin position="53"/>
        <end position="64"/>
    </location>
</feature>
<reference evidence="2 3" key="1">
    <citation type="journal article" date="2017" name="Mol. Plant">
        <title>The Genome of Medicinal Plant Macleaya cordata Provides New Insights into Benzylisoquinoline Alkaloids Metabolism.</title>
        <authorList>
            <person name="Liu X."/>
            <person name="Liu Y."/>
            <person name="Huang P."/>
            <person name="Ma Y."/>
            <person name="Qing Z."/>
            <person name="Tang Q."/>
            <person name="Cao H."/>
            <person name="Cheng P."/>
            <person name="Zheng Y."/>
            <person name="Yuan Z."/>
            <person name="Zhou Y."/>
            <person name="Liu J."/>
            <person name="Tang Z."/>
            <person name="Zhuo Y."/>
            <person name="Zhang Y."/>
            <person name="Yu L."/>
            <person name="Huang J."/>
            <person name="Yang P."/>
            <person name="Peng Q."/>
            <person name="Zhang J."/>
            <person name="Jiang W."/>
            <person name="Zhang Z."/>
            <person name="Lin K."/>
            <person name="Ro D.K."/>
            <person name="Chen X."/>
            <person name="Xiong X."/>
            <person name="Shang Y."/>
            <person name="Huang S."/>
            <person name="Zeng J."/>
        </authorList>
    </citation>
    <scope>NUCLEOTIDE SEQUENCE [LARGE SCALE GENOMIC DNA]</scope>
    <source>
        <strain evidence="3">cv. BLH2017</strain>
        <tissue evidence="2">Root</tissue>
    </source>
</reference>
<feature type="compositionally biased region" description="Polar residues" evidence="1">
    <location>
        <begin position="586"/>
        <end position="609"/>
    </location>
</feature>
<dbReference type="SUPFAM" id="SSF64182">
    <property type="entry name" value="DHH phosphoesterases"/>
    <property type="match status" value="1"/>
</dbReference>
<dbReference type="PANTHER" id="PTHR12112:SF39">
    <property type="entry name" value="EG:152A3.5 PROTEIN (FBGN0003116_PN PROTEIN)"/>
    <property type="match status" value="1"/>
</dbReference>